<feature type="non-terminal residue" evidence="1">
    <location>
        <position position="1"/>
    </location>
</feature>
<dbReference type="Proteomes" id="UP000325081">
    <property type="component" value="Unassembled WGS sequence"/>
</dbReference>
<gene>
    <name evidence="1" type="ORF">STAS_29341</name>
</gene>
<reference evidence="2" key="1">
    <citation type="journal article" date="2019" name="Curr. Biol.">
        <title>Genome Sequence of Striga asiatica Provides Insight into the Evolution of Plant Parasitism.</title>
        <authorList>
            <person name="Yoshida S."/>
            <person name="Kim S."/>
            <person name="Wafula E.K."/>
            <person name="Tanskanen J."/>
            <person name="Kim Y.M."/>
            <person name="Honaas L."/>
            <person name="Yang Z."/>
            <person name="Spallek T."/>
            <person name="Conn C.E."/>
            <person name="Ichihashi Y."/>
            <person name="Cheong K."/>
            <person name="Cui S."/>
            <person name="Der J.P."/>
            <person name="Gundlach H."/>
            <person name="Jiao Y."/>
            <person name="Hori C."/>
            <person name="Ishida J.K."/>
            <person name="Kasahara H."/>
            <person name="Kiba T."/>
            <person name="Kim M.S."/>
            <person name="Koo N."/>
            <person name="Laohavisit A."/>
            <person name="Lee Y.H."/>
            <person name="Lumba S."/>
            <person name="McCourt P."/>
            <person name="Mortimer J.C."/>
            <person name="Mutuku J.M."/>
            <person name="Nomura T."/>
            <person name="Sasaki-Sekimoto Y."/>
            <person name="Seto Y."/>
            <person name="Wang Y."/>
            <person name="Wakatake T."/>
            <person name="Sakakibara H."/>
            <person name="Demura T."/>
            <person name="Yamaguchi S."/>
            <person name="Yoneyama K."/>
            <person name="Manabe R.I."/>
            <person name="Nelson D.C."/>
            <person name="Schulman A.H."/>
            <person name="Timko M.P."/>
            <person name="dePamphilis C.W."/>
            <person name="Choi D."/>
            <person name="Shirasu K."/>
        </authorList>
    </citation>
    <scope>NUCLEOTIDE SEQUENCE [LARGE SCALE GENOMIC DNA]</scope>
    <source>
        <strain evidence="2">cv. UVA1</strain>
    </source>
</reference>
<evidence type="ECO:0000313" key="1">
    <source>
        <dbReference type="EMBL" id="GER51922.1"/>
    </source>
</evidence>
<accession>A0A5A7R3I8</accession>
<comment type="caution">
    <text evidence="1">The sequence shown here is derived from an EMBL/GenBank/DDBJ whole genome shotgun (WGS) entry which is preliminary data.</text>
</comment>
<proteinExistence type="predicted"/>
<evidence type="ECO:0000313" key="2">
    <source>
        <dbReference type="Proteomes" id="UP000325081"/>
    </source>
</evidence>
<dbReference type="EMBL" id="BKCP01010070">
    <property type="protein sequence ID" value="GER51922.1"/>
    <property type="molecule type" value="Genomic_DNA"/>
</dbReference>
<keyword evidence="2" id="KW-1185">Reference proteome</keyword>
<dbReference type="OrthoDB" id="27435at2759"/>
<feature type="non-terminal residue" evidence="1">
    <location>
        <position position="221"/>
    </location>
</feature>
<protein>
    <submittedName>
        <fullName evidence="1">Transposon protein</fullName>
    </submittedName>
</protein>
<dbReference type="AlphaFoldDB" id="A0A5A7R3I8"/>
<name>A0A5A7R3I8_STRAF</name>
<organism evidence="1 2">
    <name type="scientific">Striga asiatica</name>
    <name type="common">Asiatic witchweed</name>
    <name type="synonym">Buchnera asiatica</name>
    <dbReference type="NCBI Taxonomy" id="4170"/>
    <lineage>
        <taxon>Eukaryota</taxon>
        <taxon>Viridiplantae</taxon>
        <taxon>Streptophyta</taxon>
        <taxon>Embryophyta</taxon>
        <taxon>Tracheophyta</taxon>
        <taxon>Spermatophyta</taxon>
        <taxon>Magnoliopsida</taxon>
        <taxon>eudicotyledons</taxon>
        <taxon>Gunneridae</taxon>
        <taxon>Pentapetalae</taxon>
        <taxon>asterids</taxon>
        <taxon>lamiids</taxon>
        <taxon>Lamiales</taxon>
        <taxon>Orobanchaceae</taxon>
        <taxon>Buchnereae</taxon>
        <taxon>Striga</taxon>
    </lineage>
</organism>
<sequence length="221" mass="24803">YRYNSLQFSNDIQVVKRPFCLLFRDSVEGRHLRGLTKMVLPEAGEPILYERFKDKRTPFFKTCGKKNSRFIARIICQFKPKASRTLIGQRTQRKPIHSFVPSRKGDLKITSTETREPGAMEDETMAGSESQTLQLLESGTTSSRTLPIKAAREMRDGYFSAASSRDVSSCSLLGGVNGDETEEEAADGEDKSLCLPSELEGFNGVFEFFFLEGIFSQLGND</sequence>